<dbReference type="InterPro" id="IPR023095">
    <property type="entry name" value="Ade_MeTrfase_dom_2"/>
</dbReference>
<evidence type="ECO:0000256" key="1">
    <source>
        <dbReference type="ARBA" id="ARBA00006594"/>
    </source>
</evidence>
<dbReference type="PRINTS" id="PR00505">
    <property type="entry name" value="D12N6MTFRASE"/>
</dbReference>
<evidence type="ECO:0000256" key="7">
    <source>
        <dbReference type="PIRSR" id="PIRSR000398-1"/>
    </source>
</evidence>
<dbReference type="AlphaFoldDB" id="A0A1H7Q6Y5"/>
<dbReference type="PIRSF" id="PIRSF000398">
    <property type="entry name" value="M_m6A_EcoRV"/>
    <property type="match status" value="1"/>
</dbReference>
<keyword evidence="5 8" id="KW-0949">S-adenosyl-L-methionine</keyword>
<dbReference type="GO" id="GO:0032259">
    <property type="term" value="P:methylation"/>
    <property type="evidence" value="ECO:0007669"/>
    <property type="project" value="UniProtKB-KW"/>
</dbReference>
<dbReference type="Gene3D" id="3.40.50.150">
    <property type="entry name" value="Vaccinia Virus protein VP39"/>
    <property type="match status" value="1"/>
</dbReference>
<organism evidence="9 10">
    <name type="scientific">Parapedobacter koreensis</name>
    <dbReference type="NCBI Taxonomy" id="332977"/>
    <lineage>
        <taxon>Bacteria</taxon>
        <taxon>Pseudomonadati</taxon>
        <taxon>Bacteroidota</taxon>
        <taxon>Sphingobacteriia</taxon>
        <taxon>Sphingobacteriales</taxon>
        <taxon>Sphingobacteriaceae</taxon>
        <taxon>Parapedobacter</taxon>
    </lineage>
</organism>
<dbReference type="GO" id="GO:0043565">
    <property type="term" value="F:sequence-specific DNA binding"/>
    <property type="evidence" value="ECO:0007669"/>
    <property type="project" value="TreeGrafter"/>
</dbReference>
<reference evidence="10" key="1">
    <citation type="submission" date="2016-10" db="EMBL/GenBank/DDBJ databases">
        <authorList>
            <person name="Varghese N."/>
            <person name="Submissions S."/>
        </authorList>
    </citation>
    <scope>NUCLEOTIDE SEQUENCE [LARGE SCALE GENOMIC DNA]</scope>
    <source>
        <strain evidence="10">Jip14</strain>
    </source>
</reference>
<keyword evidence="3 8" id="KW-0489">Methyltransferase</keyword>
<evidence type="ECO:0000256" key="4">
    <source>
        <dbReference type="ARBA" id="ARBA00022679"/>
    </source>
</evidence>
<dbReference type="Proteomes" id="UP000198916">
    <property type="component" value="Unassembled WGS sequence"/>
</dbReference>
<gene>
    <name evidence="9" type="ORF">SAMN05421740_105191</name>
</gene>
<keyword evidence="10" id="KW-1185">Reference proteome</keyword>
<feature type="binding site" evidence="7">
    <location>
        <position position="8"/>
    </location>
    <ligand>
        <name>S-adenosyl-L-methionine</name>
        <dbReference type="ChEBI" id="CHEBI:59789"/>
    </ligand>
</feature>
<comment type="catalytic activity">
    <reaction evidence="6 8">
        <text>a 2'-deoxyadenosine in DNA + S-adenosyl-L-methionine = an N(6)-methyl-2'-deoxyadenosine in DNA + S-adenosyl-L-homocysteine + H(+)</text>
        <dbReference type="Rhea" id="RHEA:15197"/>
        <dbReference type="Rhea" id="RHEA-COMP:12418"/>
        <dbReference type="Rhea" id="RHEA-COMP:12419"/>
        <dbReference type="ChEBI" id="CHEBI:15378"/>
        <dbReference type="ChEBI" id="CHEBI:57856"/>
        <dbReference type="ChEBI" id="CHEBI:59789"/>
        <dbReference type="ChEBI" id="CHEBI:90615"/>
        <dbReference type="ChEBI" id="CHEBI:90616"/>
        <dbReference type="EC" id="2.1.1.72"/>
    </reaction>
</comment>
<dbReference type="InterPro" id="IPR012263">
    <property type="entry name" value="M_m6A_EcoRV"/>
</dbReference>
<feature type="binding site" evidence="7">
    <location>
        <position position="183"/>
    </location>
    <ligand>
        <name>S-adenosyl-L-methionine</name>
        <dbReference type="ChEBI" id="CHEBI:59789"/>
    </ligand>
</feature>
<dbReference type="NCBIfam" id="TIGR00571">
    <property type="entry name" value="dam"/>
    <property type="match status" value="1"/>
</dbReference>
<dbReference type="GO" id="GO:1904047">
    <property type="term" value="F:S-adenosyl-L-methionine binding"/>
    <property type="evidence" value="ECO:0007669"/>
    <property type="project" value="TreeGrafter"/>
</dbReference>
<sequence>MVAPFLKWVGGKRQLLDAISSMKPAQFGSYYEPFVGGGAVLFHLQPKRATINDANAELINVYNVIRNTPNELVEDLVTHENEADYFYRIRALDRLPAYADLPAVRRASRLIYLNKTCYNGLYRVNSAGEFNTPFGRYKNPNFINAPTIKAVSKYLNTPTIRILNVDYEKALADASRNDFVYLDPPYHPVSQTANFTGYVQGGWDEDDQIRLRNVCDELNARGVKFLLSNSATPFIGDLYANYRIHTVKATRSVNSDAAKRGEVDEYLICNYG</sequence>
<dbReference type="PANTHER" id="PTHR30481">
    <property type="entry name" value="DNA ADENINE METHYLASE"/>
    <property type="match status" value="1"/>
</dbReference>
<dbReference type="InterPro" id="IPR012327">
    <property type="entry name" value="MeTrfase_D12"/>
</dbReference>
<evidence type="ECO:0000256" key="8">
    <source>
        <dbReference type="RuleBase" id="RU361257"/>
    </source>
</evidence>
<dbReference type="SUPFAM" id="SSF53335">
    <property type="entry name" value="S-adenosyl-L-methionine-dependent methyltransferases"/>
    <property type="match status" value="1"/>
</dbReference>
<dbReference type="STRING" id="332977.SAMN05421740_105191"/>
<proteinExistence type="inferred from homology"/>
<dbReference type="GO" id="GO:0009307">
    <property type="term" value="P:DNA restriction-modification system"/>
    <property type="evidence" value="ECO:0007669"/>
    <property type="project" value="InterPro"/>
</dbReference>
<protein>
    <recommendedName>
        <fullName evidence="2 8">Site-specific DNA-methyltransferase (adenine-specific)</fullName>
        <ecNumber evidence="2 8">2.1.1.72</ecNumber>
    </recommendedName>
</protein>
<dbReference type="InterPro" id="IPR029063">
    <property type="entry name" value="SAM-dependent_MTases_sf"/>
</dbReference>
<keyword evidence="4 8" id="KW-0808">Transferase</keyword>
<dbReference type="Gene3D" id="1.10.1020.10">
    <property type="entry name" value="Adenine-specific Methyltransferase, Domain 2"/>
    <property type="match status" value="1"/>
</dbReference>
<evidence type="ECO:0000256" key="5">
    <source>
        <dbReference type="ARBA" id="ARBA00022691"/>
    </source>
</evidence>
<dbReference type="EC" id="2.1.1.72" evidence="2 8"/>
<dbReference type="Pfam" id="PF02086">
    <property type="entry name" value="MethyltransfD12"/>
    <property type="match status" value="1"/>
</dbReference>
<dbReference type="InterPro" id="IPR002052">
    <property type="entry name" value="DNA_methylase_N6_adenine_CS"/>
</dbReference>
<dbReference type="PROSITE" id="PS00092">
    <property type="entry name" value="N6_MTASE"/>
    <property type="match status" value="1"/>
</dbReference>
<comment type="similarity">
    <text evidence="1 8">Belongs to the N(4)/N(6)-methyltransferase family.</text>
</comment>
<evidence type="ECO:0000313" key="9">
    <source>
        <dbReference type="EMBL" id="SEL43255.1"/>
    </source>
</evidence>
<evidence type="ECO:0000256" key="6">
    <source>
        <dbReference type="ARBA" id="ARBA00047942"/>
    </source>
</evidence>
<evidence type="ECO:0000313" key="10">
    <source>
        <dbReference type="Proteomes" id="UP000198916"/>
    </source>
</evidence>
<dbReference type="GO" id="GO:0006298">
    <property type="term" value="P:mismatch repair"/>
    <property type="evidence" value="ECO:0007669"/>
    <property type="project" value="TreeGrafter"/>
</dbReference>
<dbReference type="EMBL" id="FNZR01000005">
    <property type="protein sequence ID" value="SEL43255.1"/>
    <property type="molecule type" value="Genomic_DNA"/>
</dbReference>
<name>A0A1H7Q6Y5_9SPHI</name>
<evidence type="ECO:0000256" key="3">
    <source>
        <dbReference type="ARBA" id="ARBA00022603"/>
    </source>
</evidence>
<evidence type="ECO:0000256" key="2">
    <source>
        <dbReference type="ARBA" id="ARBA00011900"/>
    </source>
</evidence>
<feature type="binding site" evidence="7">
    <location>
        <position position="53"/>
    </location>
    <ligand>
        <name>S-adenosyl-L-methionine</name>
        <dbReference type="ChEBI" id="CHEBI:59789"/>
    </ligand>
</feature>
<dbReference type="PANTHER" id="PTHR30481:SF3">
    <property type="entry name" value="DNA ADENINE METHYLASE"/>
    <property type="match status" value="1"/>
</dbReference>
<dbReference type="GO" id="GO:0009007">
    <property type="term" value="F:site-specific DNA-methyltransferase (adenine-specific) activity"/>
    <property type="evidence" value="ECO:0007669"/>
    <property type="project" value="UniProtKB-UniRule"/>
</dbReference>
<feature type="binding site" evidence="7">
    <location>
        <position position="12"/>
    </location>
    <ligand>
        <name>S-adenosyl-L-methionine</name>
        <dbReference type="ChEBI" id="CHEBI:59789"/>
    </ligand>
</feature>
<accession>A0A1H7Q6Y5</accession>